<feature type="transmembrane region" description="Helical" evidence="7">
    <location>
        <begin position="43"/>
        <end position="65"/>
    </location>
</feature>
<dbReference type="GO" id="GO:0030660">
    <property type="term" value="C:Golgi-associated vesicle membrane"/>
    <property type="evidence" value="ECO:0007669"/>
    <property type="project" value="TreeGrafter"/>
</dbReference>
<dbReference type="AlphaFoldDB" id="A0A2P6NI49"/>
<dbReference type="GO" id="GO:0006465">
    <property type="term" value="P:signal peptide processing"/>
    <property type="evidence" value="ECO:0007669"/>
    <property type="project" value="TreeGrafter"/>
</dbReference>
<comment type="similarity">
    <text evidence="2">Belongs to the peptidase A22B family.</text>
</comment>
<keyword evidence="9" id="KW-1185">Reference proteome</keyword>
<comment type="subcellular location">
    <subcellularLocation>
        <location evidence="1">Endomembrane system</location>
        <topology evidence="1">Multi-pass membrane protein</topology>
    </subcellularLocation>
</comment>
<dbReference type="Proteomes" id="UP000241769">
    <property type="component" value="Unassembled WGS sequence"/>
</dbReference>
<organism evidence="8 9">
    <name type="scientific">Planoprotostelium fungivorum</name>
    <dbReference type="NCBI Taxonomy" id="1890364"/>
    <lineage>
        <taxon>Eukaryota</taxon>
        <taxon>Amoebozoa</taxon>
        <taxon>Evosea</taxon>
        <taxon>Variosea</taxon>
        <taxon>Cavosteliida</taxon>
        <taxon>Cavosteliaceae</taxon>
        <taxon>Planoprotostelium</taxon>
    </lineage>
</organism>
<evidence type="ECO:0000313" key="8">
    <source>
        <dbReference type="EMBL" id="PRP83635.1"/>
    </source>
</evidence>
<feature type="transmembrane region" description="Helical" evidence="7">
    <location>
        <begin position="127"/>
        <end position="145"/>
    </location>
</feature>
<accession>A0A2P6NI49</accession>
<dbReference type="PANTHER" id="PTHR12174">
    <property type="entry name" value="SIGNAL PEPTIDE PEPTIDASE"/>
    <property type="match status" value="1"/>
</dbReference>
<dbReference type="OrthoDB" id="29661at2759"/>
<keyword evidence="6 7" id="KW-0472">Membrane</keyword>
<protein>
    <submittedName>
        <fullName evidence="8">Signal peptide peptidase-like 3-like</fullName>
    </submittedName>
</protein>
<dbReference type="GO" id="GO:0098553">
    <property type="term" value="C:lumenal side of endoplasmic reticulum membrane"/>
    <property type="evidence" value="ECO:0007669"/>
    <property type="project" value="TreeGrafter"/>
</dbReference>
<dbReference type="EMBL" id="MDYQ01000079">
    <property type="protein sequence ID" value="PRP83635.1"/>
    <property type="molecule type" value="Genomic_DNA"/>
</dbReference>
<evidence type="ECO:0000256" key="5">
    <source>
        <dbReference type="ARBA" id="ARBA00022989"/>
    </source>
</evidence>
<dbReference type="InterPro" id="IPR007369">
    <property type="entry name" value="Peptidase_A22B_SPP"/>
</dbReference>
<proteinExistence type="inferred from homology"/>
<evidence type="ECO:0000256" key="1">
    <source>
        <dbReference type="ARBA" id="ARBA00004127"/>
    </source>
</evidence>
<evidence type="ECO:0000256" key="4">
    <source>
        <dbReference type="ARBA" id="ARBA00022801"/>
    </source>
</evidence>
<sequence length="318" mass="35057">MWYFDLQITCTVVTAAIAVWYSSQKAVSLDHIFLSDPDDNTTISTSLALILPLISSVGLLLMVYYDFVAQIALLTSLVTAATGLYLLSGSLIPPGHDLSRFSMMNILRITVITTLEVSWLITGAWVLNNVMALGICVTSILFIRLNHLKTTSLLLAGLFLYDIFWVFLSPYVFASNMMVDAASKSAENPSVAAAEMLHVPVSWIAYRLSPPAKFEFPPMVLGLGDVVIPGAVVAYCLRVDTKWGTRYFRVSFFGYLFGLISTMYIADIFNAAQPALLYIVPSLLGSIVYRAHKRGELKQLLKESTDEMIALPVITKTS</sequence>
<dbReference type="InParanoid" id="A0A2P6NI49"/>
<dbReference type="GO" id="GO:0033619">
    <property type="term" value="P:membrane protein proteolysis"/>
    <property type="evidence" value="ECO:0007669"/>
    <property type="project" value="TreeGrafter"/>
</dbReference>
<dbReference type="InterPro" id="IPR006639">
    <property type="entry name" value="Preselin/SPP"/>
</dbReference>
<dbReference type="GO" id="GO:0042500">
    <property type="term" value="F:aspartic endopeptidase activity, intramembrane cleaving"/>
    <property type="evidence" value="ECO:0007669"/>
    <property type="project" value="InterPro"/>
</dbReference>
<keyword evidence="3 7" id="KW-0812">Transmembrane</keyword>
<comment type="caution">
    <text evidence="8">The sequence shown here is derived from an EMBL/GenBank/DDBJ whole genome shotgun (WGS) entry which is preliminary data.</text>
</comment>
<dbReference type="SMART" id="SM00730">
    <property type="entry name" value="PSN"/>
    <property type="match status" value="1"/>
</dbReference>
<feature type="transmembrane region" description="Helical" evidence="7">
    <location>
        <begin position="216"/>
        <end position="237"/>
    </location>
</feature>
<reference evidence="8 9" key="1">
    <citation type="journal article" date="2018" name="Genome Biol. Evol.">
        <title>Multiple Roots of Fruiting Body Formation in Amoebozoa.</title>
        <authorList>
            <person name="Hillmann F."/>
            <person name="Forbes G."/>
            <person name="Novohradska S."/>
            <person name="Ferling I."/>
            <person name="Riege K."/>
            <person name="Groth M."/>
            <person name="Westermann M."/>
            <person name="Marz M."/>
            <person name="Spaller T."/>
            <person name="Winckler T."/>
            <person name="Schaap P."/>
            <person name="Glockner G."/>
        </authorList>
    </citation>
    <scope>NUCLEOTIDE SEQUENCE [LARGE SCALE GENOMIC DNA]</scope>
    <source>
        <strain evidence="8 9">Jena</strain>
    </source>
</reference>
<evidence type="ECO:0000256" key="7">
    <source>
        <dbReference type="SAM" id="Phobius"/>
    </source>
</evidence>
<dbReference type="GO" id="GO:0098554">
    <property type="term" value="C:cytoplasmic side of endoplasmic reticulum membrane"/>
    <property type="evidence" value="ECO:0007669"/>
    <property type="project" value="TreeGrafter"/>
</dbReference>
<keyword evidence="5 7" id="KW-1133">Transmembrane helix</keyword>
<evidence type="ECO:0000256" key="3">
    <source>
        <dbReference type="ARBA" id="ARBA00022692"/>
    </source>
</evidence>
<evidence type="ECO:0000256" key="6">
    <source>
        <dbReference type="ARBA" id="ARBA00023136"/>
    </source>
</evidence>
<evidence type="ECO:0000313" key="9">
    <source>
        <dbReference type="Proteomes" id="UP000241769"/>
    </source>
</evidence>
<dbReference type="Pfam" id="PF04258">
    <property type="entry name" value="Peptidase_A22B"/>
    <property type="match status" value="1"/>
</dbReference>
<feature type="transmembrane region" description="Helical" evidence="7">
    <location>
        <begin position="152"/>
        <end position="173"/>
    </location>
</feature>
<evidence type="ECO:0000256" key="2">
    <source>
        <dbReference type="ARBA" id="ARBA00006859"/>
    </source>
</evidence>
<name>A0A2P6NI49_9EUKA</name>
<feature type="transmembrane region" description="Helical" evidence="7">
    <location>
        <begin position="249"/>
        <end position="269"/>
    </location>
</feature>
<feature type="transmembrane region" description="Helical" evidence="7">
    <location>
        <begin position="275"/>
        <end position="292"/>
    </location>
</feature>
<gene>
    <name evidence="8" type="ORF">PROFUN_08361</name>
</gene>
<keyword evidence="4" id="KW-0378">Hydrolase</keyword>
<feature type="transmembrane region" description="Helical" evidence="7">
    <location>
        <begin position="71"/>
        <end position="92"/>
    </location>
</feature>
<dbReference type="PANTHER" id="PTHR12174:SF22">
    <property type="entry name" value="SIGNAL PEPTIDE PEPTIDASE-LIKE 3"/>
    <property type="match status" value="1"/>
</dbReference>